<dbReference type="Pfam" id="PF01841">
    <property type="entry name" value="Transglut_core"/>
    <property type="match status" value="1"/>
</dbReference>
<gene>
    <name evidence="2" type="ORF">ACFFH7_42025</name>
</gene>
<dbReference type="EMBL" id="JBHLUD010000015">
    <property type="protein sequence ID" value="MFC0548145.1"/>
    <property type="molecule type" value="Genomic_DNA"/>
</dbReference>
<dbReference type="RefSeq" id="WP_273938020.1">
    <property type="nucleotide sequence ID" value="NZ_CP097263.1"/>
</dbReference>
<sequence>MDIDYATPGVFTAVASEQVPLTKGLPDDPIGICAAVQHLFIQPTDAPAAGVPEKCLAERNIRPATDLIDALTAIDPAPLDVPRPPDRRVVGTCRHWSTLATALLRQRGIPARARCGFGTYFVAGKNLDHWIVEFRRDDRWVRVDVEHLHRPYVPQSDDLPPGAFLTGGEAWQWYRTGEVDGSLFGVHGVDFAWGVGEIRGNLIRDLASLMKIETLPWDEWGRMEDSYQGRTGDEFDQLMDRIAAACAGDDPAAVKAAYQIEDLRVPEELMR</sequence>
<protein>
    <submittedName>
        <fullName evidence="2">Transglutaminase-like domain-containing protein</fullName>
    </submittedName>
</protein>
<dbReference type="InterPro" id="IPR002931">
    <property type="entry name" value="Transglutaminase-like"/>
</dbReference>
<dbReference type="Gene3D" id="3.10.620.30">
    <property type="match status" value="1"/>
</dbReference>
<feature type="domain" description="Transglutaminase-like" evidence="1">
    <location>
        <begin position="90"/>
        <end position="144"/>
    </location>
</feature>
<organism evidence="2 3">
    <name type="scientific">Kutzneria chonburiensis</name>
    <dbReference type="NCBI Taxonomy" id="1483604"/>
    <lineage>
        <taxon>Bacteria</taxon>
        <taxon>Bacillati</taxon>
        <taxon>Actinomycetota</taxon>
        <taxon>Actinomycetes</taxon>
        <taxon>Pseudonocardiales</taxon>
        <taxon>Pseudonocardiaceae</taxon>
        <taxon>Kutzneria</taxon>
    </lineage>
</organism>
<evidence type="ECO:0000313" key="2">
    <source>
        <dbReference type="EMBL" id="MFC0548145.1"/>
    </source>
</evidence>
<proteinExistence type="predicted"/>
<evidence type="ECO:0000313" key="3">
    <source>
        <dbReference type="Proteomes" id="UP001589810"/>
    </source>
</evidence>
<comment type="caution">
    <text evidence="2">The sequence shown here is derived from an EMBL/GenBank/DDBJ whole genome shotgun (WGS) entry which is preliminary data.</text>
</comment>
<keyword evidence="3" id="KW-1185">Reference proteome</keyword>
<reference evidence="2 3" key="1">
    <citation type="submission" date="2024-09" db="EMBL/GenBank/DDBJ databases">
        <authorList>
            <person name="Sun Q."/>
            <person name="Mori K."/>
        </authorList>
    </citation>
    <scope>NUCLEOTIDE SEQUENCE [LARGE SCALE GENOMIC DNA]</scope>
    <source>
        <strain evidence="2 3">TBRC 1432</strain>
    </source>
</reference>
<name>A0ABV6N7W8_9PSEU</name>
<dbReference type="Proteomes" id="UP001589810">
    <property type="component" value="Unassembled WGS sequence"/>
</dbReference>
<accession>A0ABV6N7W8</accession>
<dbReference type="SUPFAM" id="SSF54001">
    <property type="entry name" value="Cysteine proteinases"/>
    <property type="match status" value="1"/>
</dbReference>
<evidence type="ECO:0000259" key="1">
    <source>
        <dbReference type="Pfam" id="PF01841"/>
    </source>
</evidence>
<dbReference type="InterPro" id="IPR038765">
    <property type="entry name" value="Papain-like_cys_pep_sf"/>
</dbReference>